<dbReference type="EMBL" id="SVER01000012">
    <property type="protein sequence ID" value="MBE5919317.1"/>
    <property type="molecule type" value="Genomic_DNA"/>
</dbReference>
<dbReference type="Gene3D" id="3.10.310.50">
    <property type="match status" value="1"/>
</dbReference>
<name>A0A927UCC7_9FIRM</name>
<comment type="caution">
    <text evidence="5">The sequence shown here is derived from an EMBL/GenBank/DDBJ whole genome shotgun (WGS) entry which is preliminary data.</text>
</comment>
<feature type="domain" description="TPM" evidence="4">
    <location>
        <begin position="31"/>
        <end position="146"/>
    </location>
</feature>
<dbReference type="Pfam" id="PF04536">
    <property type="entry name" value="TPM_phosphatase"/>
    <property type="match status" value="1"/>
</dbReference>
<sequence>MRKLYYFLICFIMLLAISYSAKAAASNVYIADDAKLLTEDERDDLQKYLESLDGSLNYVAVTTEENDFGRSTDEILESYYNNKYDDTQAGIAFIIDMYHREIILSGYGDTRFLLKKSDEQDVTDNVYRYAMNGEYYDCMLNAFEQADVIVNDGFVLRPMRIIVTALISLIIGFLTPFFIAMRKRSKLSLDTEEREIIMTGAGVIATATVYDTAKRHIVRVVESSGSSFGGGSSYSGGYSGGHSSSHSSGSFSSHSSGGHSSGGHSF</sequence>
<keyword evidence="3" id="KW-0732">Signal</keyword>
<feature type="transmembrane region" description="Helical" evidence="2">
    <location>
        <begin position="161"/>
        <end position="180"/>
    </location>
</feature>
<evidence type="ECO:0000259" key="4">
    <source>
        <dbReference type="Pfam" id="PF04536"/>
    </source>
</evidence>
<keyword evidence="2" id="KW-0812">Transmembrane</keyword>
<keyword evidence="2" id="KW-1133">Transmembrane helix</keyword>
<accession>A0A927UCC7</accession>
<feature type="signal peptide" evidence="3">
    <location>
        <begin position="1"/>
        <end position="23"/>
    </location>
</feature>
<evidence type="ECO:0000313" key="6">
    <source>
        <dbReference type="Proteomes" id="UP000766246"/>
    </source>
</evidence>
<evidence type="ECO:0000256" key="1">
    <source>
        <dbReference type="SAM" id="MobiDB-lite"/>
    </source>
</evidence>
<dbReference type="Proteomes" id="UP000766246">
    <property type="component" value="Unassembled WGS sequence"/>
</dbReference>
<organism evidence="5 6">
    <name type="scientific">Pseudobutyrivibrio ruminis</name>
    <dbReference type="NCBI Taxonomy" id="46206"/>
    <lineage>
        <taxon>Bacteria</taxon>
        <taxon>Bacillati</taxon>
        <taxon>Bacillota</taxon>
        <taxon>Clostridia</taxon>
        <taxon>Lachnospirales</taxon>
        <taxon>Lachnospiraceae</taxon>
        <taxon>Pseudobutyrivibrio</taxon>
    </lineage>
</organism>
<proteinExistence type="predicted"/>
<feature type="region of interest" description="Disordered" evidence="1">
    <location>
        <begin position="245"/>
        <end position="266"/>
    </location>
</feature>
<evidence type="ECO:0000313" key="5">
    <source>
        <dbReference type="EMBL" id="MBE5919317.1"/>
    </source>
</evidence>
<reference evidence="5" key="1">
    <citation type="submission" date="2019-04" db="EMBL/GenBank/DDBJ databases">
        <title>Evolution of Biomass-Degrading Anaerobic Consortia Revealed by Metagenomics.</title>
        <authorList>
            <person name="Peng X."/>
        </authorList>
    </citation>
    <scope>NUCLEOTIDE SEQUENCE</scope>
    <source>
        <strain evidence="5">SIG311</strain>
    </source>
</reference>
<feature type="chain" id="PRO_5037266659" evidence="3">
    <location>
        <begin position="24"/>
        <end position="266"/>
    </location>
</feature>
<dbReference type="InterPro" id="IPR007621">
    <property type="entry name" value="TPM_dom"/>
</dbReference>
<dbReference type="AlphaFoldDB" id="A0A927UCC7"/>
<gene>
    <name evidence="5" type="ORF">E7272_05660</name>
</gene>
<keyword evidence="2" id="KW-0472">Membrane</keyword>
<feature type="compositionally biased region" description="Low complexity" evidence="1">
    <location>
        <begin position="245"/>
        <end position="258"/>
    </location>
</feature>
<evidence type="ECO:0000256" key="2">
    <source>
        <dbReference type="SAM" id="Phobius"/>
    </source>
</evidence>
<evidence type="ECO:0000256" key="3">
    <source>
        <dbReference type="SAM" id="SignalP"/>
    </source>
</evidence>
<protein>
    <submittedName>
        <fullName evidence="5">TPM domain-containing protein</fullName>
    </submittedName>
</protein>